<dbReference type="PANTHER" id="PTHR43585:SF2">
    <property type="entry name" value="ATP-GRASP ENZYME FSQD"/>
    <property type="match status" value="1"/>
</dbReference>
<name>A0ABP6EQ55_9ACTN</name>
<organism evidence="6 7">
    <name type="scientific">Streptomyces lunalinharesii</name>
    <dbReference type="NCBI Taxonomy" id="333384"/>
    <lineage>
        <taxon>Bacteria</taxon>
        <taxon>Bacillati</taxon>
        <taxon>Actinomycetota</taxon>
        <taxon>Actinomycetes</taxon>
        <taxon>Kitasatosporales</taxon>
        <taxon>Streptomycetaceae</taxon>
        <taxon>Streptomyces</taxon>
    </lineage>
</organism>
<dbReference type="Pfam" id="PF13535">
    <property type="entry name" value="ATP-grasp_4"/>
    <property type="match status" value="1"/>
</dbReference>
<evidence type="ECO:0000256" key="1">
    <source>
        <dbReference type="ARBA" id="ARBA00022598"/>
    </source>
</evidence>
<evidence type="ECO:0000256" key="4">
    <source>
        <dbReference type="PROSITE-ProRule" id="PRU00409"/>
    </source>
</evidence>
<sequence>MATPKRIAIVDAYSSARRLAPLFTAQGYECVHVQSTPAIPNLYAGSFDVSDFMTNHVHRGDLQQTLDALARLRPSQVIAGIETGVELADTLGERLGLRSNGTALSGARRDKYRMIETVRAAGLRTAAQIRTADPGTLTAWHSETGGRIVVKPLRSAGSDGVSFCETPEESATALKSVLGTESALATQNDAVVAQEYLPGDEYYVNTVSLDGQHRVCDIWRTTHLTANGVLDLLEGAHLLPRAGAVQDELVRYTLRTLDALGIRNGPAHTEVKYTPDGPALIETGARLCGGDLPHLARLALGNGQLESTVDAYTRPDRFFATCEQDYEVRRFAACVGMVSPAGGRLQAYRDLALIEGLESLHELKVLVRPGDRIQRTVNDFTFPVVLYLLHEVEAVVMRDIATMRHLDGPDFYRIS</sequence>
<keyword evidence="1" id="KW-0436">Ligase</keyword>
<evidence type="ECO:0000256" key="3">
    <source>
        <dbReference type="ARBA" id="ARBA00022840"/>
    </source>
</evidence>
<dbReference type="InterPro" id="IPR052032">
    <property type="entry name" value="ATP-dep_AA_Ligase"/>
</dbReference>
<dbReference type="Gene3D" id="3.30.470.20">
    <property type="entry name" value="ATP-grasp fold, B domain"/>
    <property type="match status" value="1"/>
</dbReference>
<dbReference type="SUPFAM" id="SSF56059">
    <property type="entry name" value="Glutathione synthetase ATP-binding domain-like"/>
    <property type="match status" value="1"/>
</dbReference>
<dbReference type="PANTHER" id="PTHR43585">
    <property type="entry name" value="FUMIPYRROLE BIOSYNTHESIS PROTEIN C"/>
    <property type="match status" value="1"/>
</dbReference>
<keyword evidence="7" id="KW-1185">Reference proteome</keyword>
<gene>
    <name evidence="6" type="ORF">GCM10009864_45960</name>
</gene>
<keyword evidence="2 4" id="KW-0547">Nucleotide-binding</keyword>
<protein>
    <submittedName>
        <fullName evidence="6">ATP-grasp domain-containing protein</fullName>
    </submittedName>
</protein>
<dbReference type="RefSeq" id="WP_344579021.1">
    <property type="nucleotide sequence ID" value="NZ_BAAARK010000015.1"/>
</dbReference>
<accession>A0ABP6EQ55</accession>
<evidence type="ECO:0000313" key="6">
    <source>
        <dbReference type="EMBL" id="GAA2670664.1"/>
    </source>
</evidence>
<dbReference type="Proteomes" id="UP001500994">
    <property type="component" value="Unassembled WGS sequence"/>
</dbReference>
<feature type="domain" description="ATP-grasp" evidence="5">
    <location>
        <begin position="115"/>
        <end position="313"/>
    </location>
</feature>
<dbReference type="InterPro" id="IPR011761">
    <property type="entry name" value="ATP-grasp"/>
</dbReference>
<dbReference type="PROSITE" id="PS50975">
    <property type="entry name" value="ATP_GRASP"/>
    <property type="match status" value="1"/>
</dbReference>
<reference evidence="7" key="1">
    <citation type="journal article" date="2019" name="Int. J. Syst. Evol. Microbiol.">
        <title>The Global Catalogue of Microorganisms (GCM) 10K type strain sequencing project: providing services to taxonomists for standard genome sequencing and annotation.</title>
        <authorList>
            <consortium name="The Broad Institute Genomics Platform"/>
            <consortium name="The Broad Institute Genome Sequencing Center for Infectious Disease"/>
            <person name="Wu L."/>
            <person name="Ma J."/>
        </authorList>
    </citation>
    <scope>NUCLEOTIDE SEQUENCE [LARGE SCALE GENOMIC DNA]</scope>
    <source>
        <strain evidence="7">JCM 16374</strain>
    </source>
</reference>
<evidence type="ECO:0000256" key="2">
    <source>
        <dbReference type="ARBA" id="ARBA00022741"/>
    </source>
</evidence>
<keyword evidence="3 4" id="KW-0067">ATP-binding</keyword>
<dbReference type="EMBL" id="BAAARK010000015">
    <property type="protein sequence ID" value="GAA2670664.1"/>
    <property type="molecule type" value="Genomic_DNA"/>
</dbReference>
<dbReference type="NCBIfam" id="NF005543">
    <property type="entry name" value="PRK07206.1"/>
    <property type="match status" value="1"/>
</dbReference>
<proteinExistence type="predicted"/>
<evidence type="ECO:0000313" key="7">
    <source>
        <dbReference type="Proteomes" id="UP001500994"/>
    </source>
</evidence>
<comment type="caution">
    <text evidence="6">The sequence shown here is derived from an EMBL/GenBank/DDBJ whole genome shotgun (WGS) entry which is preliminary data.</text>
</comment>
<evidence type="ECO:0000259" key="5">
    <source>
        <dbReference type="PROSITE" id="PS50975"/>
    </source>
</evidence>